<comment type="similarity">
    <text evidence="1">Belongs to the proteasome subunit S3 family.</text>
</comment>
<dbReference type="InterPro" id="IPR000717">
    <property type="entry name" value="PCI_dom"/>
</dbReference>
<protein>
    <recommendedName>
        <fullName evidence="4">PCI domain-containing protein</fullName>
    </recommendedName>
</protein>
<dbReference type="EMBL" id="LXTC01000002">
    <property type="protein sequence ID" value="OBA22484.1"/>
    <property type="molecule type" value="Genomic_DNA"/>
</dbReference>
<evidence type="ECO:0000256" key="2">
    <source>
        <dbReference type="ARBA" id="ARBA00022942"/>
    </source>
</evidence>
<dbReference type="Pfam" id="PF08375">
    <property type="entry name" value="Rpn3_C"/>
    <property type="match status" value="1"/>
</dbReference>
<dbReference type="InterPro" id="IPR050756">
    <property type="entry name" value="CSN3"/>
</dbReference>
<evidence type="ECO:0000313" key="5">
    <source>
        <dbReference type="EMBL" id="OBA22484.1"/>
    </source>
</evidence>
<dbReference type="STRING" id="869754.A0A1A0HEE5"/>
<sequence>MSAPTDVDMKDASLEAPKDAPGAPETPSLAQEIKLAFGSLHKAADNFDNRYVSKVFRDLGALRRKIAQDPQALAAVVEQTYPGTHKSKAVLQAPLPAPAGGTVAVDDPLKAPVVPEVDAYLHLLVQIYLLDTAQMAALAAFNGHVAAWLAAHDRRTLDFLQAKMWFYVARAAEVTGRLLDVRPALTGALRSATLRRDDETTAAVITLLLRNYLLSHDVSQAANLCEKSVFPAAAGNALAARYYYYVARIHAVQLDYSAAHECVTAAMRKAPQTALARGFVQQATKLNVLVELLMGDVPALSVFKAAPGRLEPYFLVTKAVRRGDLAGFAEVLRAHEPVFVADNNLTLVARLRQNVIKTGIRMLSLSYSRISLRDVCIRLRLDSEEATEYIVSKAVRDGVIEASVDHLLGHMKLRELLDVYSTRQPQEDFDQRIRFCLSLHTDSVKAMRYPADDSKNEMNRGPLEGLEDEMGLLQAIEDGDLDDFMD</sequence>
<dbReference type="PROSITE" id="PS50250">
    <property type="entry name" value="PCI"/>
    <property type="match status" value="1"/>
</dbReference>
<dbReference type="SUPFAM" id="SSF46785">
    <property type="entry name" value="Winged helix' DNA-binding domain"/>
    <property type="match status" value="1"/>
</dbReference>
<feature type="region of interest" description="Disordered" evidence="3">
    <location>
        <begin position="1"/>
        <end position="27"/>
    </location>
</feature>
<dbReference type="AlphaFoldDB" id="A0A1A0HEE5"/>
<evidence type="ECO:0000256" key="3">
    <source>
        <dbReference type="SAM" id="MobiDB-lite"/>
    </source>
</evidence>
<dbReference type="PANTHER" id="PTHR10758:SF2">
    <property type="entry name" value="26S PROTEASOME NON-ATPASE REGULATORY SUBUNIT 3"/>
    <property type="match status" value="1"/>
</dbReference>
<dbReference type="PANTHER" id="PTHR10758">
    <property type="entry name" value="26S PROTEASOME NON-ATPASE REGULATORY SUBUNIT 3/COP9 SIGNALOSOME COMPLEX SUBUNIT 3"/>
    <property type="match status" value="1"/>
</dbReference>
<dbReference type="InterPro" id="IPR036390">
    <property type="entry name" value="WH_DNA-bd_sf"/>
</dbReference>
<dbReference type="InterPro" id="IPR057985">
    <property type="entry name" value="TPR_PSMD3_N"/>
</dbReference>
<evidence type="ECO:0000259" key="4">
    <source>
        <dbReference type="PROSITE" id="PS50250"/>
    </source>
</evidence>
<dbReference type="SMART" id="SM00088">
    <property type="entry name" value="PINT"/>
    <property type="match status" value="1"/>
</dbReference>
<dbReference type="OrthoDB" id="1713558at2759"/>
<dbReference type="GO" id="GO:0030234">
    <property type="term" value="F:enzyme regulator activity"/>
    <property type="evidence" value="ECO:0007669"/>
    <property type="project" value="InterPro"/>
</dbReference>
<dbReference type="Proteomes" id="UP000092555">
    <property type="component" value="Unassembled WGS sequence"/>
</dbReference>
<dbReference type="Pfam" id="PF01399">
    <property type="entry name" value="PCI"/>
    <property type="match status" value="1"/>
</dbReference>
<evidence type="ECO:0000313" key="6">
    <source>
        <dbReference type="Proteomes" id="UP000092555"/>
    </source>
</evidence>
<dbReference type="SMART" id="SM00753">
    <property type="entry name" value="PAM"/>
    <property type="match status" value="1"/>
</dbReference>
<dbReference type="Pfam" id="PF25573">
    <property type="entry name" value="TPR_PSMD3_N"/>
    <property type="match status" value="1"/>
</dbReference>
<reference evidence="5 6" key="1">
    <citation type="submission" date="2016-05" db="EMBL/GenBank/DDBJ databases">
        <title>Comparative genomics of biotechnologically important yeasts.</title>
        <authorList>
            <consortium name="DOE Joint Genome Institute"/>
            <person name="Riley R."/>
            <person name="Haridas S."/>
            <person name="Wolfe K.H."/>
            <person name="Lopes M.R."/>
            <person name="Hittinger C.T."/>
            <person name="Goker M."/>
            <person name="Salamov A."/>
            <person name="Wisecaver J."/>
            <person name="Long T.M."/>
            <person name="Aerts A.L."/>
            <person name="Barry K."/>
            <person name="Choi C."/>
            <person name="Clum A."/>
            <person name="Coughlan A.Y."/>
            <person name="Deshpande S."/>
            <person name="Douglass A.P."/>
            <person name="Hanson S.J."/>
            <person name="Klenk H.-P."/>
            <person name="LaButti K."/>
            <person name="Lapidus A."/>
            <person name="Lindquist E."/>
            <person name="Lipzen A."/>
            <person name="Meier-kolthoff J.P."/>
            <person name="Ohm R.A."/>
            <person name="Otillar R.P."/>
            <person name="Pangilinan J."/>
            <person name="Peng Y."/>
            <person name="Rokas A."/>
            <person name="Rosa C.A."/>
            <person name="Scheuner C."/>
            <person name="Sibirny A.A."/>
            <person name="Slot J.C."/>
            <person name="Stielow J.B."/>
            <person name="Sun H."/>
            <person name="Kurtzman C.P."/>
            <person name="Blackwell M."/>
            <person name="Grigoriev I.V."/>
            <person name="Jeffries T.W."/>
        </authorList>
    </citation>
    <scope>NUCLEOTIDE SEQUENCE [LARGE SCALE GENOMIC DNA]</scope>
    <source>
        <strain evidence="5 6">NRRL YB-4993</strain>
    </source>
</reference>
<dbReference type="GO" id="GO:0008541">
    <property type="term" value="C:proteasome regulatory particle, lid subcomplex"/>
    <property type="evidence" value="ECO:0007669"/>
    <property type="project" value="EnsemblFungi"/>
</dbReference>
<gene>
    <name evidence="5" type="ORF">METBIDRAFT_153984</name>
</gene>
<dbReference type="GO" id="GO:0042176">
    <property type="term" value="P:regulation of protein catabolic process"/>
    <property type="evidence" value="ECO:0007669"/>
    <property type="project" value="InterPro"/>
</dbReference>
<keyword evidence="6" id="KW-1185">Reference proteome</keyword>
<dbReference type="GO" id="GO:0043161">
    <property type="term" value="P:proteasome-mediated ubiquitin-dependent protein catabolic process"/>
    <property type="evidence" value="ECO:0007669"/>
    <property type="project" value="EnsemblFungi"/>
</dbReference>
<proteinExistence type="inferred from homology"/>
<organism evidence="5 6">
    <name type="scientific">Metschnikowia bicuspidata var. bicuspidata NRRL YB-4993</name>
    <dbReference type="NCBI Taxonomy" id="869754"/>
    <lineage>
        <taxon>Eukaryota</taxon>
        <taxon>Fungi</taxon>
        <taxon>Dikarya</taxon>
        <taxon>Ascomycota</taxon>
        <taxon>Saccharomycotina</taxon>
        <taxon>Pichiomycetes</taxon>
        <taxon>Metschnikowiaceae</taxon>
        <taxon>Metschnikowia</taxon>
    </lineage>
</organism>
<evidence type="ECO:0000256" key="1">
    <source>
        <dbReference type="ARBA" id="ARBA00007912"/>
    </source>
</evidence>
<dbReference type="RefSeq" id="XP_018712980.1">
    <property type="nucleotide sequence ID" value="XM_018854595.1"/>
</dbReference>
<name>A0A1A0HEE5_9ASCO</name>
<feature type="compositionally biased region" description="Basic and acidic residues" evidence="3">
    <location>
        <begin position="7"/>
        <end position="18"/>
    </location>
</feature>
<comment type="caution">
    <text evidence="5">The sequence shown here is derived from an EMBL/GenBank/DDBJ whole genome shotgun (WGS) entry which is preliminary data.</text>
</comment>
<dbReference type="GeneID" id="30027571"/>
<feature type="domain" description="PCI" evidence="4">
    <location>
        <begin position="240"/>
        <end position="418"/>
    </location>
</feature>
<accession>A0A1A0HEE5</accession>
<dbReference type="InterPro" id="IPR013586">
    <property type="entry name" value="PSMD3_C"/>
</dbReference>
<keyword evidence="2" id="KW-0647">Proteasome</keyword>